<organism evidence="2 4">
    <name type="scientific">Bacillus pseudomycoides</name>
    <dbReference type="NCBI Taxonomy" id="64104"/>
    <lineage>
        <taxon>Bacteria</taxon>
        <taxon>Bacillati</taxon>
        <taxon>Bacillota</taxon>
        <taxon>Bacilli</taxon>
        <taxon>Bacillales</taxon>
        <taxon>Bacillaceae</taxon>
        <taxon>Bacillus</taxon>
        <taxon>Bacillus cereus group</taxon>
    </lineage>
</organism>
<name>A0A1Y3MNC7_9BACI</name>
<evidence type="ECO:0000313" key="3">
    <source>
        <dbReference type="EMBL" id="PHE97201.1"/>
    </source>
</evidence>
<evidence type="ECO:0000313" key="2">
    <source>
        <dbReference type="EMBL" id="OUM49082.1"/>
    </source>
</evidence>
<gene>
    <name evidence="2" type="ORF">BW425_09760</name>
    <name evidence="3" type="ORF">COF81_12665</name>
</gene>
<comment type="caution">
    <text evidence="2">The sequence shown here is derived from an EMBL/GenBank/DDBJ whole genome shotgun (WGS) entry which is preliminary data.</text>
</comment>
<evidence type="ECO:0000313" key="4">
    <source>
        <dbReference type="Proteomes" id="UP000195321"/>
    </source>
</evidence>
<evidence type="ECO:0000313" key="5">
    <source>
        <dbReference type="Proteomes" id="UP000221918"/>
    </source>
</evidence>
<sequence>MTRIVTQTLPDEYYEWIKELQELDFVLVELTLYLDTHPDDVTAINQFNDFSYKRRLQKQKIEEKYGPLQQFGNSYSNAPWEWSKGPWPWQI</sequence>
<dbReference type="InterPro" id="IPR024207">
    <property type="entry name" value="CotJB_dom"/>
</dbReference>
<dbReference type="EMBL" id="MWPX01000008">
    <property type="protein sequence ID" value="OUM49082.1"/>
    <property type="molecule type" value="Genomic_DNA"/>
</dbReference>
<reference evidence="2 4" key="1">
    <citation type="submission" date="2017-02" db="EMBL/GenBank/DDBJ databases">
        <title>Bacillus pseudomycoides isolate FSL K6-0042.</title>
        <authorList>
            <person name="Kovac J."/>
        </authorList>
    </citation>
    <scope>NUCLEOTIDE SEQUENCE [LARGE SCALE GENOMIC DNA]</scope>
    <source>
        <strain evidence="2 4">FSL K6-0042</strain>
    </source>
</reference>
<accession>A0A1Y3MNC7</accession>
<reference evidence="3 5" key="2">
    <citation type="submission" date="2017-09" db="EMBL/GenBank/DDBJ databases">
        <title>Large-scale bioinformatics analysis of Bacillus genomes uncovers conserved roles of natural products in bacterial physiology.</title>
        <authorList>
            <consortium name="Agbiome Team Llc"/>
            <person name="Bleich R.M."/>
            <person name="Grubbs K.J."/>
            <person name="Santa Maria K.C."/>
            <person name="Allen S.E."/>
            <person name="Farag S."/>
            <person name="Shank E.A."/>
            <person name="Bowers A."/>
        </authorList>
    </citation>
    <scope>NUCLEOTIDE SEQUENCE [LARGE SCALE GENOMIC DNA]</scope>
    <source>
        <strain evidence="3 5">AFS037265</strain>
    </source>
</reference>
<protein>
    <submittedName>
        <fullName evidence="2">Spore coat protein CotJB</fullName>
    </submittedName>
</protein>
<dbReference type="Proteomes" id="UP000221918">
    <property type="component" value="Unassembled WGS sequence"/>
</dbReference>
<proteinExistence type="predicted"/>
<accession>A0A2C0UXH1</accession>
<keyword evidence="2" id="KW-0946">Virion</keyword>
<keyword evidence="2" id="KW-0167">Capsid protein</keyword>
<dbReference type="InterPro" id="IPR016571">
    <property type="entry name" value="Spore_coat_assembly_CotJB"/>
</dbReference>
<dbReference type="PIRSF" id="PIRSF010606">
    <property type="entry name" value="Spore_coat_CotJB"/>
    <property type="match status" value="1"/>
</dbReference>
<feature type="domain" description="Protein CotJB" evidence="1">
    <location>
        <begin position="15"/>
        <end position="90"/>
    </location>
</feature>
<dbReference type="AlphaFoldDB" id="A0A1Y3MNC7"/>
<dbReference type="EMBL" id="NUTL01000048">
    <property type="protein sequence ID" value="PHE97201.1"/>
    <property type="molecule type" value="Genomic_DNA"/>
</dbReference>
<dbReference type="Pfam" id="PF12652">
    <property type="entry name" value="CotJB"/>
    <property type="match status" value="1"/>
</dbReference>
<dbReference type="Proteomes" id="UP000195321">
    <property type="component" value="Unassembled WGS sequence"/>
</dbReference>
<evidence type="ECO:0000259" key="1">
    <source>
        <dbReference type="Pfam" id="PF12652"/>
    </source>
</evidence>